<reference evidence="9 10" key="1">
    <citation type="submission" date="2018-06" db="EMBL/GenBank/DDBJ databases">
        <authorList>
            <consortium name="Pathogen Informatics"/>
            <person name="Doyle S."/>
        </authorList>
    </citation>
    <scope>NUCLEOTIDE SEQUENCE [LARGE SCALE GENOMIC DNA]</scope>
    <source>
        <strain evidence="9 10">NCTC7915</strain>
    </source>
</reference>
<dbReference type="Pfam" id="PF02518">
    <property type="entry name" value="HATPase_c"/>
    <property type="match status" value="1"/>
</dbReference>
<dbReference type="SUPFAM" id="SSF47384">
    <property type="entry name" value="Homodimeric domain of signal transducing histidine kinase"/>
    <property type="match status" value="1"/>
</dbReference>
<dbReference type="EC" id="2.7.13.3" evidence="3"/>
<comment type="caution">
    <text evidence="9">The sequence shown here is derived from an EMBL/GenBank/DDBJ whole genome shotgun (WGS) entry which is preliminary data.</text>
</comment>
<dbReference type="EMBL" id="UFYA01000001">
    <property type="protein sequence ID" value="STD13147.1"/>
    <property type="molecule type" value="Genomic_DNA"/>
</dbReference>
<dbReference type="GO" id="GO:0005886">
    <property type="term" value="C:plasma membrane"/>
    <property type="evidence" value="ECO:0007669"/>
    <property type="project" value="UniProtKB-SubCell"/>
</dbReference>
<evidence type="ECO:0000256" key="4">
    <source>
        <dbReference type="ARBA" id="ARBA00022553"/>
    </source>
</evidence>
<dbReference type="InterPro" id="IPR036097">
    <property type="entry name" value="HisK_dim/P_sf"/>
</dbReference>
<dbReference type="InterPro" id="IPR005467">
    <property type="entry name" value="His_kinase_dom"/>
</dbReference>
<protein>
    <recommendedName>
        <fullName evidence="3">histidine kinase</fullName>
        <ecNumber evidence="3">2.7.13.3</ecNumber>
    </recommendedName>
</protein>
<dbReference type="InterPro" id="IPR003661">
    <property type="entry name" value="HisK_dim/P_dom"/>
</dbReference>
<dbReference type="PRINTS" id="PR00344">
    <property type="entry name" value="BCTRLSENSOR"/>
</dbReference>
<feature type="transmembrane region" description="Helical" evidence="7">
    <location>
        <begin position="6"/>
        <end position="23"/>
    </location>
</feature>
<name>A0AA46BPL0_9MICO</name>
<dbReference type="InterPro" id="IPR036890">
    <property type="entry name" value="HATPase_C_sf"/>
</dbReference>
<dbReference type="SUPFAM" id="SSF55874">
    <property type="entry name" value="ATPase domain of HSP90 chaperone/DNA topoisomerase II/histidine kinase"/>
    <property type="match status" value="1"/>
</dbReference>
<dbReference type="InterPro" id="IPR004358">
    <property type="entry name" value="Sig_transdc_His_kin-like_C"/>
</dbReference>
<dbReference type="PANTHER" id="PTHR43547:SF2">
    <property type="entry name" value="HYBRID SIGNAL TRANSDUCTION HISTIDINE KINASE C"/>
    <property type="match status" value="1"/>
</dbReference>
<dbReference type="CDD" id="cd00082">
    <property type="entry name" value="HisKA"/>
    <property type="match status" value="1"/>
</dbReference>
<keyword evidence="7" id="KW-0472">Membrane</keyword>
<evidence type="ECO:0000256" key="5">
    <source>
        <dbReference type="ARBA" id="ARBA00022777"/>
    </source>
</evidence>
<evidence type="ECO:0000313" key="9">
    <source>
        <dbReference type="EMBL" id="STD13147.1"/>
    </source>
</evidence>
<evidence type="ECO:0000259" key="8">
    <source>
        <dbReference type="PROSITE" id="PS50109"/>
    </source>
</evidence>
<dbReference type="Gene3D" id="1.10.287.130">
    <property type="match status" value="1"/>
</dbReference>
<comment type="catalytic activity">
    <reaction evidence="1">
        <text>ATP + protein L-histidine = ADP + protein N-phospho-L-histidine.</text>
        <dbReference type="EC" id="2.7.13.3"/>
    </reaction>
</comment>
<keyword evidence="7" id="KW-1133">Transmembrane helix</keyword>
<dbReference type="RefSeq" id="WP_115031505.1">
    <property type="nucleotide sequence ID" value="NZ_UFYA01000001.1"/>
</dbReference>
<dbReference type="Gene3D" id="3.30.565.10">
    <property type="entry name" value="Histidine kinase-like ATPase, C-terminal domain"/>
    <property type="match status" value="1"/>
</dbReference>
<keyword evidence="6" id="KW-0902">Two-component regulatory system</keyword>
<dbReference type="SMART" id="SM00387">
    <property type="entry name" value="HATPase_c"/>
    <property type="match status" value="1"/>
</dbReference>
<organism evidence="9 10">
    <name type="scientific">Dermatophilus congolensis</name>
    <dbReference type="NCBI Taxonomy" id="1863"/>
    <lineage>
        <taxon>Bacteria</taxon>
        <taxon>Bacillati</taxon>
        <taxon>Actinomycetota</taxon>
        <taxon>Actinomycetes</taxon>
        <taxon>Micrococcales</taxon>
        <taxon>Dermatophilaceae</taxon>
        <taxon>Dermatophilus</taxon>
    </lineage>
</organism>
<dbReference type="Proteomes" id="UP000254118">
    <property type="component" value="Unassembled WGS sequence"/>
</dbReference>
<evidence type="ECO:0000256" key="6">
    <source>
        <dbReference type="ARBA" id="ARBA00023012"/>
    </source>
</evidence>
<proteinExistence type="predicted"/>
<evidence type="ECO:0000256" key="7">
    <source>
        <dbReference type="SAM" id="Phobius"/>
    </source>
</evidence>
<dbReference type="PANTHER" id="PTHR43547">
    <property type="entry name" value="TWO-COMPONENT HISTIDINE KINASE"/>
    <property type="match status" value="1"/>
</dbReference>
<dbReference type="Pfam" id="PF00512">
    <property type="entry name" value="HisKA"/>
    <property type="match status" value="1"/>
</dbReference>
<sequence>MDVVGAVIAGAALIGGVAVGRLWKPRRHLHPELPEHQVLAHEIRTPLSLVEGATELLAETLDTEQLTPQQRKLLDTIRTNSVRAIGVAATFLVSARMHSDDFRPDLQPCDVRLLLRETAQELRETSAIPIVVDDQGDPLHVHADPVLLRHAFWNVINNAARYAAETSDIRVHARAGENNVVITVADLGPGMSRQRCRSVFVPFEQYEPRAGLLSGAGLGMSITRDIVNVHGGRLLVDSIAHHGTSVLLTLPRSRA</sequence>
<dbReference type="AlphaFoldDB" id="A0AA46BPL0"/>
<feature type="domain" description="Histidine kinase" evidence="8">
    <location>
        <begin position="38"/>
        <end position="254"/>
    </location>
</feature>
<dbReference type="SMART" id="SM00388">
    <property type="entry name" value="HisKA"/>
    <property type="match status" value="1"/>
</dbReference>
<dbReference type="GO" id="GO:0000155">
    <property type="term" value="F:phosphorelay sensor kinase activity"/>
    <property type="evidence" value="ECO:0007669"/>
    <property type="project" value="InterPro"/>
</dbReference>
<evidence type="ECO:0000256" key="3">
    <source>
        <dbReference type="ARBA" id="ARBA00012438"/>
    </source>
</evidence>
<keyword evidence="4" id="KW-0597">Phosphoprotein</keyword>
<accession>A0AA46BPL0</accession>
<evidence type="ECO:0000256" key="1">
    <source>
        <dbReference type="ARBA" id="ARBA00000085"/>
    </source>
</evidence>
<keyword evidence="7" id="KW-0812">Transmembrane</keyword>
<evidence type="ECO:0000256" key="2">
    <source>
        <dbReference type="ARBA" id="ARBA00004236"/>
    </source>
</evidence>
<comment type="subcellular location">
    <subcellularLocation>
        <location evidence="2">Cell membrane</location>
    </subcellularLocation>
</comment>
<dbReference type="CDD" id="cd00075">
    <property type="entry name" value="HATPase"/>
    <property type="match status" value="1"/>
</dbReference>
<dbReference type="InterPro" id="IPR003594">
    <property type="entry name" value="HATPase_dom"/>
</dbReference>
<evidence type="ECO:0000313" key="10">
    <source>
        <dbReference type="Proteomes" id="UP000254118"/>
    </source>
</evidence>
<gene>
    <name evidence="9" type="primary">walK</name>
    <name evidence="9" type="ORF">NCTC7915_01882</name>
</gene>
<keyword evidence="5 9" id="KW-0418">Kinase</keyword>
<keyword evidence="9" id="KW-0808">Transferase</keyword>
<dbReference type="PROSITE" id="PS50109">
    <property type="entry name" value="HIS_KIN"/>
    <property type="match status" value="1"/>
</dbReference>